<dbReference type="AlphaFoldDB" id="A0A232EYG3"/>
<proteinExistence type="predicted"/>
<name>A0A232EYG3_9HYME</name>
<feature type="compositionally biased region" description="Polar residues" evidence="1">
    <location>
        <begin position="78"/>
        <end position="91"/>
    </location>
</feature>
<dbReference type="EMBL" id="NNAY01001622">
    <property type="protein sequence ID" value="OXU23401.1"/>
    <property type="molecule type" value="Genomic_DNA"/>
</dbReference>
<evidence type="ECO:0000313" key="2">
    <source>
        <dbReference type="EMBL" id="OXU23401.1"/>
    </source>
</evidence>
<organism evidence="2 3">
    <name type="scientific">Trichomalopsis sarcophagae</name>
    <dbReference type="NCBI Taxonomy" id="543379"/>
    <lineage>
        <taxon>Eukaryota</taxon>
        <taxon>Metazoa</taxon>
        <taxon>Ecdysozoa</taxon>
        <taxon>Arthropoda</taxon>
        <taxon>Hexapoda</taxon>
        <taxon>Insecta</taxon>
        <taxon>Pterygota</taxon>
        <taxon>Neoptera</taxon>
        <taxon>Endopterygota</taxon>
        <taxon>Hymenoptera</taxon>
        <taxon>Apocrita</taxon>
        <taxon>Proctotrupomorpha</taxon>
        <taxon>Chalcidoidea</taxon>
        <taxon>Pteromalidae</taxon>
        <taxon>Pteromalinae</taxon>
        <taxon>Trichomalopsis</taxon>
    </lineage>
</organism>
<protein>
    <submittedName>
        <fullName evidence="2">Uncharacterized protein</fullName>
    </submittedName>
</protein>
<comment type="caution">
    <text evidence="2">The sequence shown here is derived from an EMBL/GenBank/DDBJ whole genome shotgun (WGS) entry which is preliminary data.</text>
</comment>
<feature type="region of interest" description="Disordered" evidence="1">
    <location>
        <begin position="78"/>
        <end position="101"/>
    </location>
</feature>
<evidence type="ECO:0000256" key="1">
    <source>
        <dbReference type="SAM" id="MobiDB-lite"/>
    </source>
</evidence>
<accession>A0A232EYG3</accession>
<keyword evidence="3" id="KW-1185">Reference proteome</keyword>
<dbReference type="Proteomes" id="UP000215335">
    <property type="component" value="Unassembled WGS sequence"/>
</dbReference>
<sequence>MKLAPFLWLILERLQLLLEILTRNGKVFSLTNGCVGRSGGLKYFLSRGFATGIPGKLIVYYCWLWKFCLTRTKHTPSISSANFSEPIQPSASAVPWPLSSR</sequence>
<evidence type="ECO:0000313" key="3">
    <source>
        <dbReference type="Proteomes" id="UP000215335"/>
    </source>
</evidence>
<gene>
    <name evidence="2" type="ORF">TSAR_002110</name>
</gene>
<reference evidence="2 3" key="1">
    <citation type="journal article" date="2017" name="Curr. Biol.">
        <title>The Evolution of Venom by Co-option of Single-Copy Genes.</title>
        <authorList>
            <person name="Martinson E.O."/>
            <person name="Mrinalini"/>
            <person name="Kelkar Y.D."/>
            <person name="Chang C.H."/>
            <person name="Werren J.H."/>
        </authorList>
    </citation>
    <scope>NUCLEOTIDE SEQUENCE [LARGE SCALE GENOMIC DNA]</scope>
    <source>
        <strain evidence="2 3">Alberta</strain>
        <tissue evidence="2">Whole body</tissue>
    </source>
</reference>